<dbReference type="HOGENOM" id="CLU_2789134_0_0_4"/>
<sequence>MSANRINIALNCRRCGAPLTIAEMHFFADVDGKASCDGCERKWMEEVEACRNGERDDFPTDGLTETKQ</sequence>
<evidence type="ECO:0000313" key="2">
    <source>
        <dbReference type="Proteomes" id="UP000002743"/>
    </source>
</evidence>
<dbReference type="Proteomes" id="UP000002743">
    <property type="component" value="Chromosome"/>
</dbReference>
<dbReference type="STRING" id="582744.Msip34_1641"/>
<dbReference type="RefSeq" id="WP_015830301.1">
    <property type="nucleotide sequence ID" value="NC_012969.1"/>
</dbReference>
<name>C6XEB1_METGS</name>
<accession>C6XEB1</accession>
<dbReference type="AlphaFoldDB" id="C6XEB1"/>
<organism evidence="1 2">
    <name type="scientific">Methylovorus glucosotrophus (strain SIP3-4)</name>
    <dbReference type="NCBI Taxonomy" id="582744"/>
    <lineage>
        <taxon>Bacteria</taxon>
        <taxon>Pseudomonadati</taxon>
        <taxon>Pseudomonadota</taxon>
        <taxon>Betaproteobacteria</taxon>
        <taxon>Nitrosomonadales</taxon>
        <taxon>Methylophilaceae</taxon>
        <taxon>Methylovorus</taxon>
    </lineage>
</organism>
<reference evidence="1 2" key="2">
    <citation type="journal article" date="2011" name="J. Bacteriol.">
        <title>Genomes of three methylotrophs from a single niche uncover genetic and metabolic divergence of Methylophilaceae.</title>
        <authorList>
            <person name="Lapidus A."/>
            <person name="Clum A."/>
            <person name="Labutti K."/>
            <person name="Kaluzhnaya M.G."/>
            <person name="Lim S."/>
            <person name="Beck D.A."/>
            <person name="Glavina Del Rio T."/>
            <person name="Nolan M."/>
            <person name="Mavromatis K."/>
            <person name="Huntemann M."/>
            <person name="Lucas S."/>
            <person name="Lidstrom M.E."/>
            <person name="Ivanova N."/>
            <person name="Chistoserdova L."/>
        </authorList>
    </citation>
    <scope>NUCLEOTIDE SEQUENCE [LARGE SCALE GENOMIC DNA]</scope>
    <source>
        <strain evidence="1 2">SIP3-4</strain>
    </source>
</reference>
<gene>
    <name evidence="1" type="ordered locus">Msip34_1641</name>
</gene>
<dbReference type="EMBL" id="CP001674">
    <property type="protein sequence ID" value="ACT50886.1"/>
    <property type="molecule type" value="Genomic_DNA"/>
</dbReference>
<reference evidence="2" key="1">
    <citation type="submission" date="2009-07" db="EMBL/GenBank/DDBJ databases">
        <title>Complete sequence of chromosome of Methylovorus sp. SIP3-4.</title>
        <authorList>
            <person name="Lucas S."/>
            <person name="Copeland A."/>
            <person name="Lapidus A."/>
            <person name="Glavina del Rio T."/>
            <person name="Tice H."/>
            <person name="Bruce D."/>
            <person name="Goodwin L."/>
            <person name="Pitluck S."/>
            <person name="Clum A."/>
            <person name="Larimer F."/>
            <person name="Land M."/>
            <person name="Hauser L."/>
            <person name="Kyrpides N."/>
            <person name="Mikhailova N."/>
            <person name="Kayluzhnaya M."/>
            <person name="Chistoserdova L."/>
        </authorList>
    </citation>
    <scope>NUCLEOTIDE SEQUENCE [LARGE SCALE GENOMIC DNA]</scope>
    <source>
        <strain evidence="2">SIP3-4</strain>
    </source>
</reference>
<protein>
    <submittedName>
        <fullName evidence="1">Uncharacterized protein</fullName>
    </submittedName>
</protein>
<proteinExistence type="predicted"/>
<keyword evidence="2" id="KW-1185">Reference proteome</keyword>
<dbReference type="KEGG" id="mei:Msip34_1641"/>
<evidence type="ECO:0000313" key="1">
    <source>
        <dbReference type="EMBL" id="ACT50886.1"/>
    </source>
</evidence>